<evidence type="ECO:0000313" key="2">
    <source>
        <dbReference type="Proteomes" id="UP001149090"/>
    </source>
</evidence>
<dbReference type="AlphaFoldDB" id="A0A9Q0R4X6"/>
<comment type="caution">
    <text evidence="1">The sequence shown here is derived from an EMBL/GenBank/DDBJ whole genome shotgun (WGS) entry which is preliminary data.</text>
</comment>
<reference evidence="1" key="1">
    <citation type="submission" date="2022-10" db="EMBL/GenBank/DDBJ databases">
        <title>Novel sulphate-reducing endosymbionts in the free-living metamonad Anaeramoeba.</title>
        <authorList>
            <person name="Jerlstrom-Hultqvist J."/>
            <person name="Cepicka I."/>
            <person name="Gallot-Lavallee L."/>
            <person name="Salas-Leiva D."/>
            <person name="Curtis B.A."/>
            <person name="Zahonova K."/>
            <person name="Pipaliya S."/>
            <person name="Dacks J."/>
            <person name="Roger A.J."/>
        </authorList>
    </citation>
    <scope>NUCLEOTIDE SEQUENCE</scope>
    <source>
        <strain evidence="1">BMAN</strain>
    </source>
</reference>
<name>A0A9Q0R4X6_ANAIG</name>
<keyword evidence="2" id="KW-1185">Reference proteome</keyword>
<proteinExistence type="predicted"/>
<organism evidence="1 2">
    <name type="scientific">Anaeramoeba ignava</name>
    <name type="common">Anaerobic marine amoeba</name>
    <dbReference type="NCBI Taxonomy" id="1746090"/>
    <lineage>
        <taxon>Eukaryota</taxon>
        <taxon>Metamonada</taxon>
        <taxon>Anaeramoebidae</taxon>
        <taxon>Anaeramoeba</taxon>
    </lineage>
</organism>
<sequence length="368" mass="42781">MIPTPNPQQQYLEDKTKKKLKEFVVQYFSEGGALFQVEFIRETTTSLDFLQTDLMHVLLDKQCILEVSIERIALLIDDNELYSKCYNSETKIDLDPKEQIVQLSLSPQYTTSLKLKNESQRFVLHKLFQMFHYFRGNFVEMIPIVGHILGVKFESRAIINRCMRRKSATFEVEVESTLNQGKFISNESGRSAFLRVDPFHVVLSIIKKEPIFFYWDNEATKLFKIVGDKTKLLLGEYSLKCQSEALREIIFQVFYNFAEIASKIGSQKIGENPLSSPVISPMINDLNSPDKDLFSDFYDPNEIQTNEKNQEKFPLKNIENHPFFVSPLDVQGFEKNENIDSDYEQFNESNLNINNFPPSLNDLEKKKD</sequence>
<dbReference type="Proteomes" id="UP001149090">
    <property type="component" value="Unassembled WGS sequence"/>
</dbReference>
<protein>
    <submittedName>
        <fullName evidence="1">Uncharacterized protein</fullName>
    </submittedName>
</protein>
<accession>A0A9Q0R4X6</accession>
<dbReference type="EMBL" id="JAPDFW010000147">
    <property type="protein sequence ID" value="KAJ5066224.1"/>
    <property type="molecule type" value="Genomic_DNA"/>
</dbReference>
<evidence type="ECO:0000313" key="1">
    <source>
        <dbReference type="EMBL" id="KAJ5066224.1"/>
    </source>
</evidence>
<gene>
    <name evidence="1" type="ORF">M0811_03557</name>
</gene>